<feature type="transmembrane region" description="Helical" evidence="2">
    <location>
        <begin position="176"/>
        <end position="202"/>
    </location>
</feature>
<evidence type="ECO:0000259" key="3">
    <source>
        <dbReference type="Pfam" id="PF06011"/>
    </source>
</evidence>
<comment type="caution">
    <text evidence="4">The sequence shown here is derived from an EMBL/GenBank/DDBJ whole genome shotgun (WGS) entry which is preliminary data.</text>
</comment>
<keyword evidence="2" id="KW-1133">Transmembrane helix</keyword>
<evidence type="ECO:0000256" key="1">
    <source>
        <dbReference type="SAM" id="MobiDB-lite"/>
    </source>
</evidence>
<feature type="transmembrane region" description="Helical" evidence="2">
    <location>
        <begin position="144"/>
        <end position="170"/>
    </location>
</feature>
<feature type="transmembrane region" description="Helical" evidence="2">
    <location>
        <begin position="86"/>
        <end position="106"/>
    </location>
</feature>
<protein>
    <recommendedName>
        <fullName evidence="3">TRP C-terminal domain-containing protein</fullName>
    </recommendedName>
</protein>
<evidence type="ECO:0000313" key="5">
    <source>
        <dbReference type="Proteomes" id="UP001287286"/>
    </source>
</evidence>
<dbReference type="Pfam" id="PF06011">
    <property type="entry name" value="TRP"/>
    <property type="match status" value="1"/>
</dbReference>
<evidence type="ECO:0000256" key="2">
    <source>
        <dbReference type="SAM" id="Phobius"/>
    </source>
</evidence>
<sequence>MLARRPRHPNGPRAGVLLLLGSTTAEVVLAVFFFGMAITLAWGASKVIRIARRSVTMHRNPAYILFSDPQALNKWGFTYIQFRASAYYFIAPVLGYTLIKAMFIAFAQKSAVAQAVGFVIIEAGALIAASVLRPWMDKSTNSFNIAICVTFLNGIFLLVFSDIFGAPIIVVGVVGVVLFVLNAAFSLTLLIMVIVSTTVTFFRKTPDARYQFMADDRASFMKWQTQLNTTTELDALAATARGDKAGYKSHLDLDDNESLTSDDMRRRTDPAATSQHSFHQGGPRSPVNQSMPLFPAGRRPESPFRSASPSPYQRSGPALGQQRSHQNASPAGYRSQHNAR</sequence>
<dbReference type="EMBL" id="JAWRVI010000065">
    <property type="protein sequence ID" value="KAK4082503.1"/>
    <property type="molecule type" value="Genomic_DNA"/>
</dbReference>
<dbReference type="InterPro" id="IPR040241">
    <property type="entry name" value="TRP_Flc/Pkd2-like"/>
</dbReference>
<dbReference type="InterPro" id="IPR010308">
    <property type="entry name" value="TRP_C"/>
</dbReference>
<dbReference type="PANTHER" id="PTHR31145:SF2">
    <property type="entry name" value="FLAVIN CARRIER PROTEIN 2"/>
    <property type="match status" value="1"/>
</dbReference>
<keyword evidence="2" id="KW-0472">Membrane</keyword>
<gene>
    <name evidence="4" type="ORF">Purlil1_11278</name>
</gene>
<keyword evidence="5" id="KW-1185">Reference proteome</keyword>
<dbReference type="PANTHER" id="PTHR31145">
    <property type="entry name" value="INTEGRAL MEMBRANE PROTEIN (AFU_ORTHOLOGUE AFUA_7G01610)"/>
    <property type="match status" value="1"/>
</dbReference>
<feature type="compositionally biased region" description="Polar residues" evidence="1">
    <location>
        <begin position="321"/>
        <end position="340"/>
    </location>
</feature>
<name>A0ABR0BKA7_PURLI</name>
<accession>A0ABR0BKA7</accession>
<reference evidence="4 5" key="1">
    <citation type="journal article" date="2024" name="Microbiol. Resour. Announc.">
        <title>Genome annotations for the ascomycete fungi Trichoderma harzianum, Trichoderma aggressivum, and Purpureocillium lilacinum.</title>
        <authorList>
            <person name="Beijen E.P.W."/>
            <person name="Ohm R.A."/>
        </authorList>
    </citation>
    <scope>NUCLEOTIDE SEQUENCE [LARGE SCALE GENOMIC DNA]</scope>
    <source>
        <strain evidence="4 5">CBS 150709</strain>
    </source>
</reference>
<evidence type="ECO:0000313" key="4">
    <source>
        <dbReference type="EMBL" id="KAK4082503.1"/>
    </source>
</evidence>
<feature type="domain" description="TRP C-terminal" evidence="3">
    <location>
        <begin position="22"/>
        <end position="221"/>
    </location>
</feature>
<feature type="transmembrane region" description="Helical" evidence="2">
    <location>
        <begin position="112"/>
        <end position="132"/>
    </location>
</feature>
<feature type="region of interest" description="Disordered" evidence="1">
    <location>
        <begin position="247"/>
        <end position="340"/>
    </location>
</feature>
<keyword evidence="2" id="KW-0812">Transmembrane</keyword>
<dbReference type="Proteomes" id="UP001287286">
    <property type="component" value="Unassembled WGS sequence"/>
</dbReference>
<feature type="transmembrane region" description="Helical" evidence="2">
    <location>
        <begin position="16"/>
        <end position="44"/>
    </location>
</feature>
<proteinExistence type="predicted"/>
<organism evidence="4 5">
    <name type="scientific">Purpureocillium lilacinum</name>
    <name type="common">Paecilomyces lilacinus</name>
    <dbReference type="NCBI Taxonomy" id="33203"/>
    <lineage>
        <taxon>Eukaryota</taxon>
        <taxon>Fungi</taxon>
        <taxon>Dikarya</taxon>
        <taxon>Ascomycota</taxon>
        <taxon>Pezizomycotina</taxon>
        <taxon>Sordariomycetes</taxon>
        <taxon>Hypocreomycetidae</taxon>
        <taxon>Hypocreales</taxon>
        <taxon>Ophiocordycipitaceae</taxon>
        <taxon>Purpureocillium</taxon>
    </lineage>
</organism>